<proteinExistence type="predicted"/>
<evidence type="ECO:0000313" key="3">
    <source>
        <dbReference type="EMBL" id="GAA5176109.1"/>
    </source>
</evidence>
<dbReference type="PANTHER" id="PTHR42930">
    <property type="entry name" value="PHOSPHATE-SPECIFIC TRANSPORT SYSTEM ACCESSORY PROTEIN PHOU"/>
    <property type="match status" value="1"/>
</dbReference>
<name>A0ABP9REE7_9PSEU</name>
<comment type="caution">
    <text evidence="3">The sequence shown here is derived from an EMBL/GenBank/DDBJ whole genome shotgun (WGS) entry which is preliminary data.</text>
</comment>
<dbReference type="RefSeq" id="WP_185065682.1">
    <property type="nucleotide sequence ID" value="NZ_BAABJP010000068.1"/>
</dbReference>
<dbReference type="SUPFAM" id="SSF109755">
    <property type="entry name" value="PhoU-like"/>
    <property type="match status" value="1"/>
</dbReference>
<evidence type="ECO:0000256" key="1">
    <source>
        <dbReference type="ARBA" id="ARBA00022592"/>
    </source>
</evidence>
<feature type="domain" description="PhoU" evidence="2">
    <location>
        <begin position="150"/>
        <end position="200"/>
    </location>
</feature>
<dbReference type="InterPro" id="IPR028366">
    <property type="entry name" value="PhoU"/>
</dbReference>
<sequence>MRELFQGELALLGRALADMCALVCTAMEQASAALLDADLHLAEQVITTRTEIGYRGERCEEHARALLALQAPVAKDLRVVVSGLRASERISRMGDLACHIAHIARLRHPRPALPPELREPFTRMSALALRAGRHVEQTVASPAGISLPAMRRMDDELDLLHREVLERLRDADGAYPVRAGIDVALLARYFERFADQAVAVTRQLDYVVTGQVRQPAG</sequence>
<protein>
    <submittedName>
        <fullName evidence="3">Phosphate signaling complex protein PhoU</fullName>
    </submittedName>
</protein>
<gene>
    <name evidence="3" type="primary">phoU_3</name>
    <name evidence="3" type="ORF">GCM10023321_83670</name>
</gene>
<reference evidence="4" key="1">
    <citation type="journal article" date="2019" name="Int. J. Syst. Evol. Microbiol.">
        <title>The Global Catalogue of Microorganisms (GCM) 10K type strain sequencing project: providing services to taxonomists for standard genome sequencing and annotation.</title>
        <authorList>
            <consortium name="The Broad Institute Genomics Platform"/>
            <consortium name="The Broad Institute Genome Sequencing Center for Infectious Disease"/>
            <person name="Wu L."/>
            <person name="Ma J."/>
        </authorList>
    </citation>
    <scope>NUCLEOTIDE SEQUENCE [LARGE SCALE GENOMIC DNA]</scope>
    <source>
        <strain evidence="4">JCM 18303</strain>
    </source>
</reference>
<dbReference type="Pfam" id="PF01895">
    <property type="entry name" value="PhoU"/>
    <property type="match status" value="2"/>
</dbReference>
<keyword evidence="1" id="KW-0592">Phosphate transport</keyword>
<dbReference type="EMBL" id="BAABJP010000068">
    <property type="protein sequence ID" value="GAA5176109.1"/>
    <property type="molecule type" value="Genomic_DNA"/>
</dbReference>
<dbReference type="InterPro" id="IPR038078">
    <property type="entry name" value="PhoU-like_sf"/>
</dbReference>
<dbReference type="PANTHER" id="PTHR42930:SF3">
    <property type="entry name" value="PHOSPHATE-SPECIFIC TRANSPORT SYSTEM ACCESSORY PROTEIN PHOU"/>
    <property type="match status" value="1"/>
</dbReference>
<evidence type="ECO:0000313" key="4">
    <source>
        <dbReference type="Proteomes" id="UP001428817"/>
    </source>
</evidence>
<accession>A0ABP9REE7</accession>
<organism evidence="3 4">
    <name type="scientific">Pseudonocardia eucalypti</name>
    <dbReference type="NCBI Taxonomy" id="648755"/>
    <lineage>
        <taxon>Bacteria</taxon>
        <taxon>Bacillati</taxon>
        <taxon>Actinomycetota</taxon>
        <taxon>Actinomycetes</taxon>
        <taxon>Pseudonocardiales</taxon>
        <taxon>Pseudonocardiaceae</taxon>
        <taxon>Pseudonocardia</taxon>
    </lineage>
</organism>
<keyword evidence="4" id="KW-1185">Reference proteome</keyword>
<evidence type="ECO:0000259" key="2">
    <source>
        <dbReference type="Pfam" id="PF01895"/>
    </source>
</evidence>
<dbReference type="Proteomes" id="UP001428817">
    <property type="component" value="Unassembled WGS sequence"/>
</dbReference>
<keyword evidence="1" id="KW-0813">Transport</keyword>
<dbReference type="Gene3D" id="1.20.58.220">
    <property type="entry name" value="Phosphate transport system protein phou homolog 2, domain 2"/>
    <property type="match status" value="1"/>
</dbReference>
<feature type="domain" description="PhoU" evidence="2">
    <location>
        <begin position="17"/>
        <end position="103"/>
    </location>
</feature>
<dbReference type="InterPro" id="IPR026022">
    <property type="entry name" value="PhoU_dom"/>
</dbReference>